<organism evidence="1 2">
    <name type="scientific">Caenorhabditis elegans</name>
    <dbReference type="NCBI Taxonomy" id="6239"/>
    <lineage>
        <taxon>Eukaryota</taxon>
        <taxon>Metazoa</taxon>
        <taxon>Ecdysozoa</taxon>
        <taxon>Nematoda</taxon>
        <taxon>Chromadorea</taxon>
        <taxon>Rhabditida</taxon>
        <taxon>Rhabditina</taxon>
        <taxon>Rhabditomorpha</taxon>
        <taxon>Rhabditoidea</taxon>
        <taxon>Rhabditidae</taxon>
        <taxon>Peloderinae</taxon>
        <taxon>Caenorhabditis</taxon>
    </lineage>
</organism>
<dbReference type="InParanoid" id="A0A2K5ATX0"/>
<dbReference type="AGR" id="WB:WBGene00303083"/>
<reference evidence="1 2" key="1">
    <citation type="journal article" date="1998" name="Science">
        <title>Genome sequence of the nematode C. elegans: a platform for investigating biology.</title>
        <authorList>
            <consortium name="The C. elegans sequencing consortium"/>
            <person name="Sulson J.E."/>
            <person name="Waterston R."/>
        </authorList>
    </citation>
    <scope>NUCLEOTIDE SEQUENCE [LARGE SCALE GENOMIC DNA]</scope>
    <source>
        <strain evidence="1 2">Bristol N2</strain>
    </source>
</reference>
<dbReference type="WormBase" id="T28F3.11">
    <property type="protein sequence ID" value="CE52469"/>
    <property type="gene ID" value="WBGene00303083"/>
</dbReference>
<gene>
    <name evidence="1" type="ORF">CELE_T28F3.11</name>
    <name evidence="1 3" type="ORF">T28F3.11</name>
</gene>
<accession>A0A2K5ATX0</accession>
<feature type="non-terminal residue" evidence="1">
    <location>
        <position position="1"/>
    </location>
</feature>
<name>A0A2K5ATX0_CAEEL</name>
<evidence type="ECO:0000313" key="3">
    <source>
        <dbReference type="WormBase" id="T28F3.11"/>
    </source>
</evidence>
<evidence type="ECO:0000313" key="1">
    <source>
        <dbReference type="EMBL" id="SPC47647.1"/>
    </source>
</evidence>
<sequence>VLKILEIINK</sequence>
<keyword evidence="2" id="KW-1185">Reference proteome</keyword>
<proteinExistence type="predicted"/>
<protein>
    <submittedName>
        <fullName evidence="1">Uncharacterized protein</fullName>
    </submittedName>
</protein>
<evidence type="ECO:0000313" key="2">
    <source>
        <dbReference type="Proteomes" id="UP000001940"/>
    </source>
</evidence>
<dbReference type="EMBL" id="BX284604">
    <property type="protein sequence ID" value="SPC47647.1"/>
    <property type="molecule type" value="Genomic_DNA"/>
</dbReference>
<dbReference type="Proteomes" id="UP000001940">
    <property type="component" value="Chromosome IV"/>
</dbReference>